<reference evidence="3" key="1">
    <citation type="journal article" date="2019" name="Int. J. Syst. Evol. Microbiol.">
        <title>The Global Catalogue of Microorganisms (GCM) 10K type strain sequencing project: providing services to taxonomists for standard genome sequencing and annotation.</title>
        <authorList>
            <consortium name="The Broad Institute Genomics Platform"/>
            <consortium name="The Broad Institute Genome Sequencing Center for Infectious Disease"/>
            <person name="Wu L."/>
            <person name="Ma J."/>
        </authorList>
    </citation>
    <scope>NUCLEOTIDE SEQUENCE [LARGE SCALE GENOMIC DNA]</scope>
    <source>
        <strain evidence="3">CCUG 56331</strain>
    </source>
</reference>
<accession>A0ABW0RBZ8</accession>
<dbReference type="RefSeq" id="WP_390309315.1">
    <property type="nucleotide sequence ID" value="NZ_JBHSNQ010000065.1"/>
</dbReference>
<dbReference type="Proteomes" id="UP001595978">
    <property type="component" value="Unassembled WGS sequence"/>
</dbReference>
<evidence type="ECO:0000313" key="2">
    <source>
        <dbReference type="EMBL" id="MFC5541622.1"/>
    </source>
</evidence>
<evidence type="ECO:0000313" key="3">
    <source>
        <dbReference type="Proteomes" id="UP001595978"/>
    </source>
</evidence>
<proteinExistence type="predicted"/>
<keyword evidence="3" id="KW-1185">Reference proteome</keyword>
<dbReference type="EMBL" id="JBHSNQ010000065">
    <property type="protein sequence ID" value="MFC5541622.1"/>
    <property type="molecule type" value="Genomic_DNA"/>
</dbReference>
<comment type="caution">
    <text evidence="2">The sequence shown here is derived from an EMBL/GenBank/DDBJ whole genome shotgun (WGS) entry which is preliminary data.</text>
</comment>
<dbReference type="InterPro" id="IPR027598">
    <property type="entry name" value="Amphi-Trp_dom"/>
</dbReference>
<name>A0ABW0RBZ8_9BACL</name>
<protein>
    <submittedName>
        <fullName evidence="2">Amphi-Trp domain-containing protein</fullName>
    </submittedName>
</protein>
<evidence type="ECO:0000259" key="1">
    <source>
        <dbReference type="Pfam" id="PF20068"/>
    </source>
</evidence>
<sequence length="98" mass="11256">MDETKKTMNEQKPQPQVLIKHKEVQSVQAFAAMLEKMAQKLKQEGKFTFVQGTEQVEVAPDDPVKVDYKYTVKGDKHEFEIEIEWSPNRASAGKMSIE</sequence>
<dbReference type="NCBIfam" id="TIGR04354">
    <property type="entry name" value="amphi-Trp"/>
    <property type="match status" value="1"/>
</dbReference>
<dbReference type="Pfam" id="PF20068">
    <property type="entry name" value="Amphi-Trp"/>
    <property type="match status" value="1"/>
</dbReference>
<feature type="domain" description="Amphi-Trp" evidence="1">
    <location>
        <begin position="14"/>
        <end position="97"/>
    </location>
</feature>
<gene>
    <name evidence="2" type="ORF">ACFPOH_07585</name>
</gene>
<organism evidence="2 3">
    <name type="scientific">Ureibacillus suwonensis</name>
    <dbReference type="NCBI Taxonomy" id="313007"/>
    <lineage>
        <taxon>Bacteria</taxon>
        <taxon>Bacillati</taxon>
        <taxon>Bacillota</taxon>
        <taxon>Bacilli</taxon>
        <taxon>Bacillales</taxon>
        <taxon>Caryophanaceae</taxon>
        <taxon>Ureibacillus</taxon>
    </lineage>
</organism>